<dbReference type="KEGG" id="dao:Desac_1713"/>
<dbReference type="HOGENOM" id="CLU_102842_2_1_7"/>
<reference evidence="9 10" key="1">
    <citation type="journal article" date="2011" name="Stand. Genomic Sci.">
        <title>Complete genome sequence of the acetate-degrading sulfate reducer Desulfobacca acetoxidans type strain (ASRB2).</title>
        <authorList>
            <person name="Goker M."/>
            <person name="Teshima H."/>
            <person name="Lapidus A."/>
            <person name="Nolan M."/>
            <person name="Lucas S."/>
            <person name="Hammon N."/>
            <person name="Deshpande S."/>
            <person name="Cheng J.F."/>
            <person name="Tapia R."/>
            <person name="Han C."/>
            <person name="Goodwin L."/>
            <person name="Pitluck S."/>
            <person name="Huntemann M."/>
            <person name="Liolios K."/>
            <person name="Ivanova N."/>
            <person name="Pagani I."/>
            <person name="Mavromatis K."/>
            <person name="Ovchinikova G."/>
            <person name="Pati A."/>
            <person name="Chen A."/>
            <person name="Palaniappan K."/>
            <person name="Land M."/>
            <person name="Hauser L."/>
            <person name="Brambilla E.M."/>
            <person name="Rohde M."/>
            <person name="Spring S."/>
            <person name="Detter J.C."/>
            <person name="Woyke T."/>
            <person name="Bristow J."/>
            <person name="Eisen J.A."/>
            <person name="Markowitz V."/>
            <person name="Hugenholtz P."/>
            <person name="Kyrpides N.C."/>
            <person name="Klenk H.P."/>
        </authorList>
    </citation>
    <scope>NUCLEOTIDE SEQUENCE [LARGE SCALE GENOMIC DNA]</scope>
    <source>
        <strain evidence="10">ATCC 700848 / DSM 11109 / ASRB2</strain>
    </source>
</reference>
<dbReference type="RefSeq" id="WP_013706664.1">
    <property type="nucleotide sequence ID" value="NC_015388.1"/>
</dbReference>
<gene>
    <name evidence="9" type="ordered locus">Desac_1713</name>
</gene>
<dbReference type="GO" id="GO:0071555">
    <property type="term" value="P:cell wall organization"/>
    <property type="evidence" value="ECO:0007669"/>
    <property type="project" value="UniProtKB-UniRule"/>
</dbReference>
<dbReference type="CDD" id="cd16913">
    <property type="entry name" value="YkuD_like"/>
    <property type="match status" value="1"/>
</dbReference>
<evidence type="ECO:0000256" key="6">
    <source>
        <dbReference type="ARBA" id="ARBA00023316"/>
    </source>
</evidence>
<dbReference type="STRING" id="880072.Desac_1713"/>
<name>F2NCY0_DESAR</name>
<dbReference type="PANTHER" id="PTHR36699">
    <property type="entry name" value="LD-TRANSPEPTIDASE"/>
    <property type="match status" value="1"/>
</dbReference>
<dbReference type="PANTHER" id="PTHR36699:SF1">
    <property type="entry name" value="L,D-TRANSPEPTIDASE YAFK-RELATED"/>
    <property type="match status" value="1"/>
</dbReference>
<accession>F2NCY0</accession>
<dbReference type="GO" id="GO:0016740">
    <property type="term" value="F:transferase activity"/>
    <property type="evidence" value="ECO:0007669"/>
    <property type="project" value="UniProtKB-KW"/>
</dbReference>
<dbReference type="Gene3D" id="2.40.440.10">
    <property type="entry name" value="L,D-transpeptidase catalytic domain-like"/>
    <property type="match status" value="1"/>
</dbReference>
<organism evidence="9 10">
    <name type="scientific">Desulfobacca acetoxidans (strain ATCC 700848 / DSM 11109 / ASRB2)</name>
    <dbReference type="NCBI Taxonomy" id="880072"/>
    <lineage>
        <taxon>Bacteria</taxon>
        <taxon>Pseudomonadati</taxon>
        <taxon>Thermodesulfobacteriota</taxon>
        <taxon>Desulfobaccia</taxon>
        <taxon>Desulfobaccales</taxon>
        <taxon>Desulfobaccaceae</taxon>
        <taxon>Desulfobacca</taxon>
    </lineage>
</organism>
<dbReference type="GO" id="GO:0004180">
    <property type="term" value="F:carboxypeptidase activity"/>
    <property type="evidence" value="ECO:0007669"/>
    <property type="project" value="UniProtKB-ARBA"/>
</dbReference>
<dbReference type="EMBL" id="CP002629">
    <property type="protein sequence ID" value="AEB09554.1"/>
    <property type="molecule type" value="Genomic_DNA"/>
</dbReference>
<dbReference type="PROSITE" id="PS52029">
    <property type="entry name" value="LD_TPASE"/>
    <property type="match status" value="1"/>
</dbReference>
<dbReference type="GO" id="GO:0009252">
    <property type="term" value="P:peptidoglycan biosynthetic process"/>
    <property type="evidence" value="ECO:0007669"/>
    <property type="project" value="UniProtKB-UniPathway"/>
</dbReference>
<feature type="active site" description="Nucleophile" evidence="7">
    <location>
        <position position="189"/>
    </location>
</feature>
<keyword evidence="10" id="KW-1185">Reference proteome</keyword>
<keyword evidence="6 7" id="KW-0961">Cell wall biogenesis/degradation</keyword>
<evidence type="ECO:0000256" key="5">
    <source>
        <dbReference type="ARBA" id="ARBA00022984"/>
    </source>
</evidence>
<dbReference type="InterPro" id="IPR038063">
    <property type="entry name" value="Transpep_catalytic_dom"/>
</dbReference>
<keyword evidence="3" id="KW-0808">Transferase</keyword>
<evidence type="ECO:0000313" key="9">
    <source>
        <dbReference type="EMBL" id="AEB09554.1"/>
    </source>
</evidence>
<evidence type="ECO:0000256" key="4">
    <source>
        <dbReference type="ARBA" id="ARBA00022960"/>
    </source>
</evidence>
<dbReference type="Pfam" id="PF03734">
    <property type="entry name" value="YkuD"/>
    <property type="match status" value="1"/>
</dbReference>
<evidence type="ECO:0000313" key="10">
    <source>
        <dbReference type="Proteomes" id="UP000000483"/>
    </source>
</evidence>
<feature type="active site" description="Proton donor/acceptor" evidence="7">
    <location>
        <position position="171"/>
    </location>
</feature>
<dbReference type="eggNOG" id="COG3034">
    <property type="taxonomic scope" value="Bacteria"/>
</dbReference>
<dbReference type="PROSITE" id="PS51257">
    <property type="entry name" value="PROKAR_LIPOPROTEIN"/>
    <property type="match status" value="1"/>
</dbReference>
<keyword evidence="4 7" id="KW-0133">Cell shape</keyword>
<keyword evidence="5 7" id="KW-0573">Peptidoglycan synthesis</keyword>
<evidence type="ECO:0000256" key="2">
    <source>
        <dbReference type="ARBA" id="ARBA00005992"/>
    </source>
</evidence>
<evidence type="ECO:0000256" key="7">
    <source>
        <dbReference type="PROSITE-ProRule" id="PRU01373"/>
    </source>
</evidence>
<dbReference type="SUPFAM" id="SSF141523">
    <property type="entry name" value="L,D-transpeptidase catalytic domain-like"/>
    <property type="match status" value="1"/>
</dbReference>
<comment type="similarity">
    <text evidence="2">Belongs to the YkuD family.</text>
</comment>
<evidence type="ECO:0000256" key="3">
    <source>
        <dbReference type="ARBA" id="ARBA00022679"/>
    </source>
</evidence>
<evidence type="ECO:0000256" key="1">
    <source>
        <dbReference type="ARBA" id="ARBA00004752"/>
    </source>
</evidence>
<feature type="domain" description="L,D-TPase catalytic" evidence="8">
    <location>
        <begin position="73"/>
        <end position="213"/>
    </location>
</feature>
<dbReference type="GO" id="GO:0008360">
    <property type="term" value="P:regulation of cell shape"/>
    <property type="evidence" value="ECO:0007669"/>
    <property type="project" value="UniProtKB-UniRule"/>
</dbReference>
<dbReference type="AlphaFoldDB" id="F2NCY0"/>
<dbReference type="InterPro" id="IPR005490">
    <property type="entry name" value="LD_TPept_cat_dom"/>
</dbReference>
<protein>
    <submittedName>
        <fullName evidence="9">ErfK/YbiS/YcfS/YnhG family protein</fullName>
    </submittedName>
</protein>
<dbReference type="Proteomes" id="UP000000483">
    <property type="component" value="Chromosome"/>
</dbReference>
<comment type="pathway">
    <text evidence="1 7">Cell wall biogenesis; peptidoglycan biosynthesis.</text>
</comment>
<proteinExistence type="inferred from homology"/>
<evidence type="ECO:0000259" key="8">
    <source>
        <dbReference type="PROSITE" id="PS52029"/>
    </source>
</evidence>
<dbReference type="UniPathway" id="UPA00219"/>
<reference evidence="10" key="2">
    <citation type="submission" date="2011-03" db="EMBL/GenBank/DDBJ databases">
        <title>The complete genome of Desulfobacca acetoxidans DSM 11109.</title>
        <authorList>
            <consortium name="US DOE Joint Genome Institute (JGI-PGF)"/>
            <person name="Lucas S."/>
            <person name="Copeland A."/>
            <person name="Lapidus A."/>
            <person name="Bruce D."/>
            <person name="Goodwin L."/>
            <person name="Pitluck S."/>
            <person name="Peters L."/>
            <person name="Kyrpides N."/>
            <person name="Mavromatis K."/>
            <person name="Ivanova N."/>
            <person name="Ovchinnikova G."/>
            <person name="Teshima H."/>
            <person name="Detter J.C."/>
            <person name="Han C."/>
            <person name="Land M."/>
            <person name="Hauser L."/>
            <person name="Markowitz V."/>
            <person name="Cheng J.-F."/>
            <person name="Hugenholtz P."/>
            <person name="Woyke T."/>
            <person name="Wu D."/>
            <person name="Spring S."/>
            <person name="Schueler E."/>
            <person name="Brambilla E."/>
            <person name="Klenk H.-P."/>
            <person name="Eisen J.A."/>
        </authorList>
    </citation>
    <scope>NUCLEOTIDE SEQUENCE [LARGE SCALE GENOMIC DNA]</scope>
    <source>
        <strain evidence="10">ATCC 700848 / DSM 11109 / ASRB2</strain>
    </source>
</reference>
<sequence length="215" mass="24621">MRRIWLFLGVAALLFVMGGCSSQKPLVTAVPPEEMEADIEEEENIDPRYRADQRVVKEVLQENHYRKRGKKPTVLLVHKESRKLTVFRGTTPLKTYPVVLGRNPRNDKLRQGDMCTPEGIYKVVCKFPHAKWNKFILLNYPTTKNWLKFAEAKKRGKIPITADIGGEIGIHGTEDDLKNLTGENWTLGCVSLRNKHLDEIYPLIEDGSLVVIQRK</sequence>